<dbReference type="STRING" id="933852.A0A0C2WUX5"/>
<dbReference type="EMBL" id="KN824286">
    <property type="protein sequence ID" value="KIM29993.1"/>
    <property type="molecule type" value="Genomic_DNA"/>
</dbReference>
<dbReference type="Gene3D" id="2.60.40.790">
    <property type="match status" value="1"/>
</dbReference>
<feature type="domain" description="SHSP" evidence="5">
    <location>
        <begin position="40"/>
        <end position="165"/>
    </location>
</feature>
<reference evidence="6 7" key="1">
    <citation type="submission" date="2014-04" db="EMBL/GenBank/DDBJ databases">
        <authorList>
            <consortium name="DOE Joint Genome Institute"/>
            <person name="Kuo A."/>
            <person name="Zuccaro A."/>
            <person name="Kohler A."/>
            <person name="Nagy L.G."/>
            <person name="Floudas D."/>
            <person name="Copeland A."/>
            <person name="Barry K.W."/>
            <person name="Cichocki N."/>
            <person name="Veneault-Fourrey C."/>
            <person name="LaButti K."/>
            <person name="Lindquist E.A."/>
            <person name="Lipzen A."/>
            <person name="Lundell T."/>
            <person name="Morin E."/>
            <person name="Murat C."/>
            <person name="Sun H."/>
            <person name="Tunlid A."/>
            <person name="Henrissat B."/>
            <person name="Grigoriev I.V."/>
            <person name="Hibbett D.S."/>
            <person name="Martin F."/>
            <person name="Nordberg H.P."/>
            <person name="Cantor M.N."/>
            <person name="Hua S.X."/>
        </authorList>
    </citation>
    <scope>NUCLEOTIDE SEQUENCE [LARGE SCALE GENOMIC DNA]</scope>
    <source>
        <strain evidence="6 7">MAFF 305830</strain>
    </source>
</reference>
<dbReference type="InterPro" id="IPR031107">
    <property type="entry name" value="Small_HSP"/>
</dbReference>
<organism evidence="6 7">
    <name type="scientific">Serendipita vermifera MAFF 305830</name>
    <dbReference type="NCBI Taxonomy" id="933852"/>
    <lineage>
        <taxon>Eukaryota</taxon>
        <taxon>Fungi</taxon>
        <taxon>Dikarya</taxon>
        <taxon>Basidiomycota</taxon>
        <taxon>Agaricomycotina</taxon>
        <taxon>Agaricomycetes</taxon>
        <taxon>Sebacinales</taxon>
        <taxon>Serendipitaceae</taxon>
        <taxon>Serendipita</taxon>
    </lineage>
</organism>
<evidence type="ECO:0000256" key="2">
    <source>
        <dbReference type="PROSITE-ProRule" id="PRU00285"/>
    </source>
</evidence>
<dbReference type="OrthoDB" id="1431247at2759"/>
<dbReference type="CDD" id="cd06464">
    <property type="entry name" value="ACD_sHsps-like"/>
    <property type="match status" value="1"/>
</dbReference>
<name>A0A0C2WUX5_SERVB</name>
<comment type="similarity">
    <text evidence="2 3">Belongs to the small heat shock protein (HSP20) family.</text>
</comment>
<dbReference type="PANTHER" id="PTHR11527">
    <property type="entry name" value="HEAT-SHOCK PROTEIN 20 FAMILY MEMBER"/>
    <property type="match status" value="1"/>
</dbReference>
<evidence type="ECO:0000313" key="7">
    <source>
        <dbReference type="Proteomes" id="UP000054097"/>
    </source>
</evidence>
<dbReference type="SUPFAM" id="SSF49764">
    <property type="entry name" value="HSP20-like chaperones"/>
    <property type="match status" value="1"/>
</dbReference>
<dbReference type="Pfam" id="PF00011">
    <property type="entry name" value="HSP20"/>
    <property type="match status" value="1"/>
</dbReference>
<feature type="compositionally biased region" description="Polar residues" evidence="4">
    <location>
        <begin position="104"/>
        <end position="117"/>
    </location>
</feature>
<protein>
    <recommendedName>
        <fullName evidence="5">SHSP domain-containing protein</fullName>
    </recommendedName>
</protein>
<accession>A0A0C2WUX5</accession>
<dbReference type="AlphaFoldDB" id="A0A0C2WUX5"/>
<evidence type="ECO:0000259" key="5">
    <source>
        <dbReference type="PROSITE" id="PS01031"/>
    </source>
</evidence>
<dbReference type="PROSITE" id="PS01031">
    <property type="entry name" value="SHSP"/>
    <property type="match status" value="1"/>
</dbReference>
<gene>
    <name evidence="6" type="ORF">M408DRAFT_99856</name>
</gene>
<evidence type="ECO:0000256" key="4">
    <source>
        <dbReference type="SAM" id="MobiDB-lite"/>
    </source>
</evidence>
<feature type="region of interest" description="Disordered" evidence="4">
    <location>
        <begin position="89"/>
        <end position="117"/>
    </location>
</feature>
<keyword evidence="7" id="KW-1185">Reference proteome</keyword>
<dbReference type="HOGENOM" id="CLU_046737_1_3_1"/>
<evidence type="ECO:0000256" key="3">
    <source>
        <dbReference type="RuleBase" id="RU003616"/>
    </source>
</evidence>
<proteinExistence type="inferred from homology"/>
<sequence>MSLTRALFNEFRPFFRMIEDPFAVDPAFSSISRHQRMNPYNWHSTTPALNLSEENNSYIVEAEVPGVKKENLNLRIGDGGRSLTIEGRVVRDQPTADAEKTGTTKDTNNKQVATASQWSGSRAFTRTVWLPHRIDAKNVSAKLDNGVLTVKATKAKDEAVTVPVE</sequence>
<evidence type="ECO:0000256" key="1">
    <source>
        <dbReference type="ARBA" id="ARBA00023016"/>
    </source>
</evidence>
<evidence type="ECO:0000313" key="6">
    <source>
        <dbReference type="EMBL" id="KIM29993.1"/>
    </source>
</evidence>
<dbReference type="InterPro" id="IPR002068">
    <property type="entry name" value="A-crystallin/Hsp20_dom"/>
</dbReference>
<dbReference type="Proteomes" id="UP000054097">
    <property type="component" value="Unassembled WGS sequence"/>
</dbReference>
<dbReference type="InterPro" id="IPR008978">
    <property type="entry name" value="HSP20-like_chaperone"/>
</dbReference>
<keyword evidence="1" id="KW-0346">Stress response</keyword>
<reference evidence="7" key="2">
    <citation type="submission" date="2015-01" db="EMBL/GenBank/DDBJ databases">
        <title>Evolutionary Origins and Diversification of the Mycorrhizal Mutualists.</title>
        <authorList>
            <consortium name="DOE Joint Genome Institute"/>
            <consortium name="Mycorrhizal Genomics Consortium"/>
            <person name="Kohler A."/>
            <person name="Kuo A."/>
            <person name="Nagy L.G."/>
            <person name="Floudas D."/>
            <person name="Copeland A."/>
            <person name="Barry K.W."/>
            <person name="Cichocki N."/>
            <person name="Veneault-Fourrey C."/>
            <person name="LaButti K."/>
            <person name="Lindquist E.A."/>
            <person name="Lipzen A."/>
            <person name="Lundell T."/>
            <person name="Morin E."/>
            <person name="Murat C."/>
            <person name="Riley R."/>
            <person name="Ohm R."/>
            <person name="Sun H."/>
            <person name="Tunlid A."/>
            <person name="Henrissat B."/>
            <person name="Grigoriev I.V."/>
            <person name="Hibbett D.S."/>
            <person name="Martin F."/>
        </authorList>
    </citation>
    <scope>NUCLEOTIDE SEQUENCE [LARGE SCALE GENOMIC DNA]</scope>
    <source>
        <strain evidence="7">MAFF 305830</strain>
    </source>
</reference>